<dbReference type="GO" id="GO:0008270">
    <property type="term" value="F:zinc ion binding"/>
    <property type="evidence" value="ECO:0007669"/>
    <property type="project" value="UniProtKB-KW"/>
</dbReference>
<dbReference type="InterPro" id="IPR036875">
    <property type="entry name" value="Znf_CCHC_sf"/>
</dbReference>
<dbReference type="PROSITE" id="PS50158">
    <property type="entry name" value="ZF_CCHC"/>
    <property type="match status" value="1"/>
</dbReference>
<feature type="domain" description="CCHC-type" evidence="3">
    <location>
        <begin position="173"/>
        <end position="186"/>
    </location>
</feature>
<dbReference type="SMART" id="SM00343">
    <property type="entry name" value="ZnF_C2HC"/>
    <property type="match status" value="1"/>
</dbReference>
<evidence type="ECO:0000313" key="4">
    <source>
        <dbReference type="EMBL" id="MQL98074.1"/>
    </source>
</evidence>
<dbReference type="SUPFAM" id="SSF57756">
    <property type="entry name" value="Retrovirus zinc finger-like domains"/>
    <property type="match status" value="1"/>
</dbReference>
<organism evidence="4 5">
    <name type="scientific">Colocasia esculenta</name>
    <name type="common">Wild taro</name>
    <name type="synonym">Arum esculentum</name>
    <dbReference type="NCBI Taxonomy" id="4460"/>
    <lineage>
        <taxon>Eukaryota</taxon>
        <taxon>Viridiplantae</taxon>
        <taxon>Streptophyta</taxon>
        <taxon>Embryophyta</taxon>
        <taxon>Tracheophyta</taxon>
        <taxon>Spermatophyta</taxon>
        <taxon>Magnoliopsida</taxon>
        <taxon>Liliopsida</taxon>
        <taxon>Araceae</taxon>
        <taxon>Aroideae</taxon>
        <taxon>Colocasieae</taxon>
        <taxon>Colocasia</taxon>
    </lineage>
</organism>
<feature type="compositionally biased region" description="Low complexity" evidence="2">
    <location>
        <begin position="197"/>
        <end position="252"/>
    </location>
</feature>
<dbReference type="Gene3D" id="4.10.60.10">
    <property type="entry name" value="Zinc finger, CCHC-type"/>
    <property type="match status" value="1"/>
</dbReference>
<feature type="region of interest" description="Disordered" evidence="2">
    <location>
        <begin position="187"/>
        <end position="255"/>
    </location>
</feature>
<protein>
    <recommendedName>
        <fullName evidence="3">CCHC-type domain-containing protein</fullName>
    </recommendedName>
</protein>
<name>A0A843VYW4_COLES</name>
<accession>A0A843VYW4</accession>
<dbReference type="Pfam" id="PF00098">
    <property type="entry name" value="zf-CCHC"/>
    <property type="match status" value="1"/>
</dbReference>
<gene>
    <name evidence="4" type="ORF">Taro_030774</name>
</gene>
<feature type="compositionally biased region" description="Polar residues" evidence="2">
    <location>
        <begin position="81"/>
        <end position="93"/>
    </location>
</feature>
<dbReference type="InterPro" id="IPR001878">
    <property type="entry name" value="Znf_CCHC"/>
</dbReference>
<keyword evidence="1" id="KW-0863">Zinc-finger</keyword>
<evidence type="ECO:0000259" key="3">
    <source>
        <dbReference type="PROSITE" id="PS50158"/>
    </source>
</evidence>
<dbReference type="GO" id="GO:0003676">
    <property type="term" value="F:nucleic acid binding"/>
    <property type="evidence" value="ECO:0007669"/>
    <property type="project" value="InterPro"/>
</dbReference>
<evidence type="ECO:0000256" key="1">
    <source>
        <dbReference type="PROSITE-ProRule" id="PRU00047"/>
    </source>
</evidence>
<feature type="compositionally biased region" description="Low complexity" evidence="2">
    <location>
        <begin position="51"/>
        <end position="60"/>
    </location>
</feature>
<keyword evidence="1" id="KW-0479">Metal-binding</keyword>
<comment type="caution">
    <text evidence="4">The sequence shown here is derived from an EMBL/GenBank/DDBJ whole genome shotgun (WGS) entry which is preliminary data.</text>
</comment>
<keyword evidence="1" id="KW-0862">Zinc</keyword>
<evidence type="ECO:0000256" key="2">
    <source>
        <dbReference type="SAM" id="MobiDB-lite"/>
    </source>
</evidence>
<proteinExistence type="predicted"/>
<feature type="region of interest" description="Disordered" evidence="2">
    <location>
        <begin position="16"/>
        <end position="101"/>
    </location>
</feature>
<evidence type="ECO:0000313" key="5">
    <source>
        <dbReference type="Proteomes" id="UP000652761"/>
    </source>
</evidence>
<dbReference type="AlphaFoldDB" id="A0A843VYW4"/>
<sequence length="677" mass="72997">MVGFSGSLQLDMTPCRHRQARDLIEQQDESNMPTQGLVPEEVSAGESGAWQPGQVAAGGQPPVPPPVAPEQQADLEVEQPAVQQASGTGSTRAGQRRTAVTEDRTALLERFLRLRPPMFFGEYDPDKAESWTHEMECTFKTMECTEEDQRHQSRFAEQSIQQGAEQGKQEAVCYTCGLPGHFRRDCSMGQAQQPQQPVSTRSSYRSTSSLPSSRHPVSSSRGSTNSSLSSSSRTSSSSSFHSTSSRSSSSNPSRRRNMGVDVVIASLCFASEEFYESLVHHTPERQCDVMVDLPSGYYMHSFGYLEGITVELEAHSVVVDCQQKTVRFEIPGAPVLCFRGETSQQWQGACRAKETGRPSGSPDLWAVTAKIGSSAWVEATAVCIVTPEGTIVSRCVGPMRWHRGPVVGCNLVAVHFPVTIGLLSRCLCLSQWAGLPLGPSSGEHGRLPRCVQLLKVTPSWPCPGGGARRLAPLEGPCVPRACWACCGLQASGSAWFLLCLPRLFARCFALEGLSRSEVVSIAWDPHPQEPIEGVFWAMSVLELAANLADSGAEGKTRPVSPSSHCLALHWFWSHVGRSGMGPQLGQAAVVHAFLWCSVAALSRSSEEVEAGAKLANRGSGWCVLLLATSGGGLVVVVVTSHSLVQVCGSTGVCGFPTSWHVQGLGWFCLWALDLVEV</sequence>
<reference evidence="4" key="1">
    <citation type="submission" date="2017-07" db="EMBL/GenBank/DDBJ databases">
        <title>Taro Niue Genome Assembly and Annotation.</title>
        <authorList>
            <person name="Atibalentja N."/>
            <person name="Keating K."/>
            <person name="Fields C.J."/>
        </authorList>
    </citation>
    <scope>NUCLEOTIDE SEQUENCE</scope>
    <source>
        <strain evidence="4">Niue_2</strain>
        <tissue evidence="4">Leaf</tissue>
    </source>
</reference>
<dbReference type="EMBL" id="NMUH01002136">
    <property type="protein sequence ID" value="MQL98074.1"/>
    <property type="molecule type" value="Genomic_DNA"/>
</dbReference>
<keyword evidence="5" id="KW-1185">Reference proteome</keyword>
<dbReference type="Proteomes" id="UP000652761">
    <property type="component" value="Unassembled WGS sequence"/>
</dbReference>